<reference evidence="1 2" key="1">
    <citation type="submission" date="2023-09" db="EMBL/GenBank/DDBJ databases">
        <title>Genomic Revisitation and Reclassification of the Genus Providencia.</title>
        <authorList>
            <person name="Dong X."/>
        </authorList>
    </citation>
    <scope>NUCLEOTIDE SEQUENCE [LARGE SCALE GENOMIC DNA]</scope>
    <source>
        <strain evidence="1 2">D4759</strain>
    </source>
</reference>
<dbReference type="Proteomes" id="UP001302443">
    <property type="component" value="Chromosome"/>
</dbReference>
<dbReference type="EMBL" id="CP135990">
    <property type="protein sequence ID" value="WPA92882.1"/>
    <property type="molecule type" value="Genomic_DNA"/>
</dbReference>
<sequence length="213" mass="24225">MAKFIKPLHIEDSLLADYWITKERKVVGNYPAFGGVESIQLFTYSKIDSSTDMEAFVFNQWIENASNYTGWSKKNLEDLYFAASIGAMGITKQKPTIKIKNPVIFHEDKFKYLFGHVTSGDHNSSRTNQMANTMKKLGIFEDVIGKNILIEHFKVTPQLKGNTINTFENKWGKFEERESFLIGPSGKATVFHTTYKIESNGNMTFVTTIPKGE</sequence>
<organism evidence="1 2">
    <name type="scientific">Providencia zhijiangensis</name>
    <dbReference type="NCBI Taxonomy" id="3053982"/>
    <lineage>
        <taxon>Bacteria</taxon>
        <taxon>Pseudomonadati</taxon>
        <taxon>Pseudomonadota</taxon>
        <taxon>Gammaproteobacteria</taxon>
        <taxon>Enterobacterales</taxon>
        <taxon>Morganellaceae</taxon>
        <taxon>Providencia</taxon>
    </lineage>
</organism>
<accession>A0ABZ0N557</accession>
<name>A0ABZ0N557_9GAMM</name>
<evidence type="ECO:0000313" key="1">
    <source>
        <dbReference type="EMBL" id="WPA92882.1"/>
    </source>
</evidence>
<proteinExistence type="predicted"/>
<evidence type="ECO:0000313" key="2">
    <source>
        <dbReference type="Proteomes" id="UP001302443"/>
    </source>
</evidence>
<dbReference type="RefSeq" id="WP_318626872.1">
    <property type="nucleotide sequence ID" value="NZ_CP135990.1"/>
</dbReference>
<protein>
    <submittedName>
        <fullName evidence="1">Uncharacterized protein</fullName>
    </submittedName>
</protein>
<gene>
    <name evidence="1" type="ORF">QS795_003610</name>
</gene>
<keyword evidence="2" id="KW-1185">Reference proteome</keyword>